<dbReference type="PRINTS" id="PR00113">
    <property type="entry name" value="ALKPHPHTASE"/>
</dbReference>
<evidence type="ECO:0000256" key="8">
    <source>
        <dbReference type="PIRSR" id="PIRSR601952-1"/>
    </source>
</evidence>
<dbReference type="InterPro" id="IPR018299">
    <property type="entry name" value="Alkaline_phosphatase_AS"/>
</dbReference>
<dbReference type="EMBL" id="MCFL01000026">
    <property type="protein sequence ID" value="ORZ34765.1"/>
    <property type="molecule type" value="Genomic_DNA"/>
</dbReference>
<comment type="cofactor">
    <cofactor evidence="9">
        <name>Mg(2+)</name>
        <dbReference type="ChEBI" id="CHEBI:18420"/>
    </cofactor>
    <text evidence="9">Binds 1 Mg(2+) ion.</text>
</comment>
<dbReference type="PROSITE" id="PS00123">
    <property type="entry name" value="ALKALINE_PHOSPHATASE"/>
    <property type="match status" value="1"/>
</dbReference>
<reference evidence="13 14" key="1">
    <citation type="submission" date="2016-07" db="EMBL/GenBank/DDBJ databases">
        <title>Pervasive Adenine N6-methylation of Active Genes in Fungi.</title>
        <authorList>
            <consortium name="DOE Joint Genome Institute"/>
            <person name="Mondo S.J."/>
            <person name="Dannebaum R.O."/>
            <person name="Kuo R.C."/>
            <person name="Labutti K."/>
            <person name="Haridas S."/>
            <person name="Kuo A."/>
            <person name="Salamov A."/>
            <person name="Ahrendt S.R."/>
            <person name="Lipzen A."/>
            <person name="Sullivan W."/>
            <person name="Andreopoulos W.B."/>
            <person name="Clum A."/>
            <person name="Lindquist E."/>
            <person name="Daum C."/>
            <person name="Ramamoorthy G.K."/>
            <person name="Gryganskyi A."/>
            <person name="Culley D."/>
            <person name="Magnuson J.K."/>
            <person name="James T.Y."/>
            <person name="O'Malley M.A."/>
            <person name="Stajich J.E."/>
            <person name="Spatafora J.W."/>
            <person name="Visel A."/>
            <person name="Grigoriev I.V."/>
        </authorList>
    </citation>
    <scope>NUCLEOTIDE SEQUENCE [LARGE SCALE GENOMIC DNA]</scope>
    <source>
        <strain evidence="13 14">PL171</strain>
    </source>
</reference>
<evidence type="ECO:0000256" key="10">
    <source>
        <dbReference type="RuleBase" id="RU003946"/>
    </source>
</evidence>
<feature type="binding site" evidence="9">
    <location>
        <position position="113"/>
    </location>
    <ligand>
        <name>Mg(2+)</name>
        <dbReference type="ChEBI" id="CHEBI:18420"/>
    </ligand>
</feature>
<evidence type="ECO:0000256" key="12">
    <source>
        <dbReference type="SAM" id="MobiDB-lite"/>
    </source>
</evidence>
<dbReference type="SMART" id="SM00098">
    <property type="entry name" value="alkPPc"/>
    <property type="match status" value="1"/>
</dbReference>
<proteinExistence type="inferred from homology"/>
<keyword evidence="4 9" id="KW-0479">Metal-binding</keyword>
<dbReference type="PANTHER" id="PTHR11596">
    <property type="entry name" value="ALKALINE PHOSPHATASE"/>
    <property type="match status" value="1"/>
</dbReference>
<dbReference type="Pfam" id="PF00245">
    <property type="entry name" value="Alk_phosphatase"/>
    <property type="match status" value="1"/>
</dbReference>
<dbReference type="EC" id="3.1.3.1" evidence="2 11"/>
<dbReference type="Gene3D" id="1.10.60.40">
    <property type="match status" value="1"/>
</dbReference>
<comment type="catalytic activity">
    <reaction evidence="11">
        <text>a phosphate monoester + H2O = an alcohol + phosphate</text>
        <dbReference type="Rhea" id="RHEA:15017"/>
        <dbReference type="ChEBI" id="CHEBI:15377"/>
        <dbReference type="ChEBI" id="CHEBI:30879"/>
        <dbReference type="ChEBI" id="CHEBI:43474"/>
        <dbReference type="ChEBI" id="CHEBI:67140"/>
        <dbReference type="EC" id="3.1.3.1"/>
    </reaction>
</comment>
<feature type="non-terminal residue" evidence="13">
    <location>
        <position position="1"/>
    </location>
</feature>
<evidence type="ECO:0000256" key="6">
    <source>
        <dbReference type="ARBA" id="ARBA00022833"/>
    </source>
</evidence>
<accession>A0A1Y2HJL5</accession>
<dbReference type="Proteomes" id="UP000193411">
    <property type="component" value="Unassembled WGS sequence"/>
</dbReference>
<dbReference type="GO" id="GO:0004035">
    <property type="term" value="F:alkaline phosphatase activity"/>
    <property type="evidence" value="ECO:0007669"/>
    <property type="project" value="UniProtKB-EC"/>
</dbReference>
<feature type="binding site" evidence="9">
    <location>
        <position position="411"/>
    </location>
    <ligand>
        <name>Zn(2+)</name>
        <dbReference type="ChEBI" id="CHEBI:29105"/>
        <label>2</label>
    </ligand>
</feature>
<feature type="binding site" evidence="9">
    <location>
        <position position="254"/>
    </location>
    <ligand>
        <name>Mg(2+)</name>
        <dbReference type="ChEBI" id="CHEBI:18420"/>
    </ligand>
</feature>
<evidence type="ECO:0000256" key="11">
    <source>
        <dbReference type="RuleBase" id="RU003947"/>
    </source>
</evidence>
<evidence type="ECO:0000256" key="9">
    <source>
        <dbReference type="PIRSR" id="PIRSR601952-2"/>
    </source>
</evidence>
<keyword evidence="3" id="KW-0597">Phosphoprotein</keyword>
<comment type="similarity">
    <text evidence="1 10">Belongs to the alkaline phosphatase family.</text>
</comment>
<keyword evidence="14" id="KW-1185">Reference proteome</keyword>
<protein>
    <recommendedName>
        <fullName evidence="2 11">Alkaline phosphatase</fullName>
        <ecNumber evidence="2 11">3.1.3.1</ecNumber>
    </recommendedName>
</protein>
<comment type="cofactor">
    <cofactor evidence="9">
        <name>Zn(2+)</name>
        <dbReference type="ChEBI" id="CHEBI:29105"/>
    </cofactor>
    <text evidence="9">Binds 2 Zn(2+) ions.</text>
</comment>
<feature type="active site" description="Phosphoserine intermediate" evidence="8">
    <location>
        <position position="59"/>
    </location>
</feature>
<feature type="binding site" evidence="9">
    <location>
        <position position="302"/>
    </location>
    <ligand>
        <name>Zn(2+)</name>
        <dbReference type="ChEBI" id="CHEBI:29105"/>
        <label>2</label>
    </ligand>
</feature>
<gene>
    <name evidence="13" type="ORF">BCR44DRAFT_115683</name>
</gene>
<evidence type="ECO:0000256" key="1">
    <source>
        <dbReference type="ARBA" id="ARBA00005984"/>
    </source>
</evidence>
<evidence type="ECO:0000256" key="3">
    <source>
        <dbReference type="ARBA" id="ARBA00022553"/>
    </source>
</evidence>
<keyword evidence="5 11" id="KW-0378">Hydrolase</keyword>
<comment type="caution">
    <text evidence="13">The sequence shown here is derived from an EMBL/GenBank/DDBJ whole genome shotgun (WGS) entry which is preliminary data.</text>
</comment>
<sequence>VSDGMGVQSMTLARQFYQYELLGNSKSAMIDDISSTLPLDSLLVGSVRTKPFGQLVTDSAAAATALASGVKTLNSYLGVDKNKKPVANVMEAAKHGKGYLTGLVATSRITHATPGGWSAHILERDWENQVAAQQIGENVLGRSVDLMLGGGLRHFIPKSAKGSDREDERDLIKEATEKYGFKTVVKNRDELLAAKGSGKALPILGLFAKSHLDFEIDRNKTDQPSIGEMSHSALSMLAEASSTCDSPGFFIMIEGSRIDSCGHANDIACHVREIIAYQDAVAIVKSFAEQHPNTMVVSTSDHETGGVSLGTQLDELRDSSDYYDWHRTSAKASGEVVAKKLLKAADTEDLPALVRKLVANDLGVTDVSQAEVDAILKARAGQGKTEEDITEHAVNRLISTRGLIGWTSWGHTGMDVNLYAINAPHLRGNLDNTYLAKYTGEYLGVWGETMDKLSRRLAKQKIDKEEPAVAPAESGNKRSSGHFHH</sequence>
<evidence type="ECO:0000256" key="4">
    <source>
        <dbReference type="ARBA" id="ARBA00022723"/>
    </source>
</evidence>
<dbReference type="CDD" id="cd16012">
    <property type="entry name" value="ALP"/>
    <property type="match status" value="1"/>
</dbReference>
<feature type="binding site" evidence="9">
    <location>
        <position position="259"/>
    </location>
    <ligand>
        <name>Zn(2+)</name>
        <dbReference type="ChEBI" id="CHEBI:29105"/>
        <label>2</label>
    </ligand>
</feature>
<evidence type="ECO:0000313" key="13">
    <source>
        <dbReference type="EMBL" id="ORZ34765.1"/>
    </source>
</evidence>
<feature type="binding site" evidence="9">
    <location>
        <position position="3"/>
    </location>
    <ligand>
        <name>Zn(2+)</name>
        <dbReference type="ChEBI" id="CHEBI:29105"/>
        <label>2</label>
    </ligand>
</feature>
<dbReference type="InterPro" id="IPR017850">
    <property type="entry name" value="Alkaline_phosphatase_core_sf"/>
</dbReference>
<dbReference type="OrthoDB" id="7392499at2759"/>
<keyword evidence="7 9" id="KW-0460">Magnesium</keyword>
<feature type="binding site" evidence="9">
    <location>
        <position position="3"/>
    </location>
    <ligand>
        <name>Mg(2+)</name>
        <dbReference type="ChEBI" id="CHEBI:18420"/>
    </ligand>
</feature>
<evidence type="ECO:0000256" key="7">
    <source>
        <dbReference type="ARBA" id="ARBA00022842"/>
    </source>
</evidence>
<evidence type="ECO:0000313" key="14">
    <source>
        <dbReference type="Proteomes" id="UP000193411"/>
    </source>
</evidence>
<evidence type="ECO:0000256" key="2">
    <source>
        <dbReference type="ARBA" id="ARBA00012647"/>
    </source>
</evidence>
<dbReference type="AlphaFoldDB" id="A0A1Y2HJL5"/>
<keyword evidence="6 9" id="KW-0862">Zinc</keyword>
<organism evidence="13 14">
    <name type="scientific">Catenaria anguillulae PL171</name>
    <dbReference type="NCBI Taxonomy" id="765915"/>
    <lineage>
        <taxon>Eukaryota</taxon>
        <taxon>Fungi</taxon>
        <taxon>Fungi incertae sedis</taxon>
        <taxon>Blastocladiomycota</taxon>
        <taxon>Blastocladiomycetes</taxon>
        <taxon>Blastocladiales</taxon>
        <taxon>Catenariaceae</taxon>
        <taxon>Catenaria</taxon>
    </lineage>
</organism>
<dbReference type="SUPFAM" id="SSF53649">
    <property type="entry name" value="Alkaline phosphatase-like"/>
    <property type="match status" value="1"/>
</dbReference>
<dbReference type="STRING" id="765915.A0A1Y2HJL5"/>
<dbReference type="InterPro" id="IPR001952">
    <property type="entry name" value="Alkaline_phosphatase"/>
</dbReference>
<name>A0A1Y2HJL5_9FUNG</name>
<feature type="binding site" evidence="9">
    <location>
        <position position="263"/>
    </location>
    <ligand>
        <name>Zn(2+)</name>
        <dbReference type="ChEBI" id="CHEBI:29105"/>
        <label>2</label>
    </ligand>
</feature>
<dbReference type="Gene3D" id="3.40.720.10">
    <property type="entry name" value="Alkaline Phosphatase, subunit A"/>
    <property type="match status" value="1"/>
</dbReference>
<dbReference type="GO" id="GO:0000329">
    <property type="term" value="C:fungal-type vacuole membrane"/>
    <property type="evidence" value="ECO:0007669"/>
    <property type="project" value="TreeGrafter"/>
</dbReference>
<feature type="binding site" evidence="9">
    <location>
        <position position="301"/>
    </location>
    <ligand>
        <name>Zn(2+)</name>
        <dbReference type="ChEBI" id="CHEBI:29105"/>
        <label>2</label>
    </ligand>
</feature>
<evidence type="ECO:0000256" key="5">
    <source>
        <dbReference type="ARBA" id="ARBA00022801"/>
    </source>
</evidence>
<dbReference type="GO" id="GO:0046872">
    <property type="term" value="F:metal ion binding"/>
    <property type="evidence" value="ECO:0007669"/>
    <property type="project" value="UniProtKB-KW"/>
</dbReference>
<feature type="binding site" evidence="9">
    <location>
        <position position="111"/>
    </location>
    <ligand>
        <name>Mg(2+)</name>
        <dbReference type="ChEBI" id="CHEBI:18420"/>
    </ligand>
</feature>
<dbReference type="PANTHER" id="PTHR11596:SF5">
    <property type="entry name" value="ALKALINE PHOSPHATASE"/>
    <property type="match status" value="1"/>
</dbReference>
<feature type="region of interest" description="Disordered" evidence="12">
    <location>
        <begin position="461"/>
        <end position="485"/>
    </location>
</feature>